<evidence type="ECO:0000259" key="3">
    <source>
        <dbReference type="Pfam" id="PF14111"/>
    </source>
</evidence>
<keyword evidence="4" id="KW-1185">Reference proteome</keyword>
<feature type="domain" description="DUF4283" evidence="3">
    <location>
        <begin position="53"/>
        <end position="137"/>
    </location>
</feature>
<name>A0ABM3RJ15_SPIOL</name>
<protein>
    <recommendedName>
        <fullName evidence="3">DUF4283 domain-containing protein</fullName>
    </recommendedName>
</protein>
<dbReference type="InterPro" id="IPR025558">
    <property type="entry name" value="DUF4283"/>
</dbReference>
<evidence type="ECO:0000256" key="1">
    <source>
        <dbReference type="SAM" id="MobiDB-lite"/>
    </source>
</evidence>
<organism evidence="4 5">
    <name type="scientific">Spinacia oleracea</name>
    <name type="common">Spinach</name>
    <dbReference type="NCBI Taxonomy" id="3562"/>
    <lineage>
        <taxon>Eukaryota</taxon>
        <taxon>Viridiplantae</taxon>
        <taxon>Streptophyta</taxon>
        <taxon>Embryophyta</taxon>
        <taxon>Tracheophyta</taxon>
        <taxon>Spermatophyta</taxon>
        <taxon>Magnoliopsida</taxon>
        <taxon>eudicotyledons</taxon>
        <taxon>Gunneridae</taxon>
        <taxon>Pentapetalae</taxon>
        <taxon>Caryophyllales</taxon>
        <taxon>Chenopodiaceae</taxon>
        <taxon>Chenopodioideae</taxon>
        <taxon>Anserineae</taxon>
        <taxon>Spinacia</taxon>
    </lineage>
</organism>
<reference evidence="4" key="1">
    <citation type="journal article" date="2021" name="Nat. Commun.">
        <title>Genomic analyses provide insights into spinach domestication and the genetic basis of agronomic traits.</title>
        <authorList>
            <person name="Cai X."/>
            <person name="Sun X."/>
            <person name="Xu C."/>
            <person name="Sun H."/>
            <person name="Wang X."/>
            <person name="Ge C."/>
            <person name="Zhang Z."/>
            <person name="Wang Q."/>
            <person name="Fei Z."/>
            <person name="Jiao C."/>
            <person name="Wang Q."/>
        </authorList>
    </citation>
    <scope>NUCLEOTIDE SEQUENCE [LARGE SCALE GENOMIC DNA]</scope>
    <source>
        <strain evidence="4">cv. Varoflay</strain>
    </source>
</reference>
<evidence type="ECO:0000313" key="5">
    <source>
        <dbReference type="RefSeq" id="XP_056695571.1"/>
    </source>
</evidence>
<evidence type="ECO:0000256" key="2">
    <source>
        <dbReference type="SAM" id="SignalP"/>
    </source>
</evidence>
<proteinExistence type="predicted"/>
<feature type="compositionally biased region" description="Basic and acidic residues" evidence="1">
    <location>
        <begin position="235"/>
        <end position="249"/>
    </location>
</feature>
<feature type="signal peptide" evidence="2">
    <location>
        <begin position="1"/>
        <end position="28"/>
    </location>
</feature>
<sequence length="299" mass="33606">MVEAPGGAFHFGAFLSVLLAYVTEEVATQPPSTYDPTVEGFITLGCEEATHLTNKWVRSLIVKVIGKSFSVEFLKSSIQRIWKLHQPPQLIALGKIFYNVSVQTEETRQSILSNGPWFTVGHMLIVQPWIPGFKPSQAVISKAPVWVSLPELPIEFHTLSMLTKIANEIGCFIKTDMNALEQNRVKFARIKVLLDLAKQRKESVWLGAFKQSIQYEESPQFCEDCKTIGHATERCPRKRVERDEQKMEEEQANIPTVQKTAPHVAESQNNAPNEEAGNPWIHVSRKGAAGKTKTPKKVE</sequence>
<gene>
    <name evidence="5" type="primary">LOC130470035</name>
</gene>
<keyword evidence="2" id="KW-0732">Signal</keyword>
<dbReference type="PANTHER" id="PTHR31286">
    <property type="entry name" value="GLYCINE-RICH CELL WALL STRUCTURAL PROTEIN 1.8-LIKE"/>
    <property type="match status" value="1"/>
</dbReference>
<feature type="chain" id="PRO_5047399008" description="DUF4283 domain-containing protein" evidence="2">
    <location>
        <begin position="29"/>
        <end position="299"/>
    </location>
</feature>
<dbReference type="GeneID" id="130470035"/>
<dbReference type="Proteomes" id="UP000813463">
    <property type="component" value="Chromosome 3"/>
</dbReference>
<accession>A0ABM3RJ15</accession>
<dbReference type="PANTHER" id="PTHR31286:SF99">
    <property type="entry name" value="DUF4283 DOMAIN-CONTAINING PROTEIN"/>
    <property type="match status" value="1"/>
</dbReference>
<dbReference type="InterPro" id="IPR040256">
    <property type="entry name" value="At4g02000-like"/>
</dbReference>
<feature type="region of interest" description="Disordered" evidence="1">
    <location>
        <begin position="235"/>
        <end position="299"/>
    </location>
</feature>
<dbReference type="Pfam" id="PF14111">
    <property type="entry name" value="DUF4283"/>
    <property type="match status" value="1"/>
</dbReference>
<evidence type="ECO:0000313" key="4">
    <source>
        <dbReference type="Proteomes" id="UP000813463"/>
    </source>
</evidence>
<reference evidence="5" key="2">
    <citation type="submission" date="2025-08" db="UniProtKB">
        <authorList>
            <consortium name="RefSeq"/>
        </authorList>
    </citation>
    <scope>IDENTIFICATION</scope>
    <source>
        <tissue evidence="5">Leaf</tissue>
    </source>
</reference>
<dbReference type="RefSeq" id="XP_056695571.1">
    <property type="nucleotide sequence ID" value="XM_056839593.1"/>
</dbReference>